<sequence length="1081" mass="121983">MDLVKPLLIHATIAGPNRQLRQVLYGLPLEKGFRVAPELLAQASGFGIKRSVPQYVSQFAFPVGVPVSSEPLPPTGSPHYFVYTSYKGSVVWGVSLLVAQTLTAENAQWLCSDMLKVTLKLPVYTWYGVLLLMGEPRFEDAERVLAQAESLFAAGRTHLEICQEIVRYGNGRRGRTASLLLGGQMFLSHPYPSDVISPAQSSSPQASQTPQTPQVSSTDYTNPMDTTIFPTTFNLVTIFSLVAPEVIVKTVEALLQSRPVIFIGDSLRDISLCVLEMWSLLAPFAYPYPILPVLPAQQLYLLHAPFPVLAGVYRDVLFESVLSPVLHIVDLATGLIVQPSVALREQLFLKEVRFAVPTRILDKVQFNFQVYDYETRRRNENGRSITRFIYGLDSAIGIVPTTPDFTIYDPMTDTPNGTLHHSSFGKYVTHYVPRFFSCSRLLWLAALNLRLRIAIGLPADSTPHSLVATVKPVLSFDLPTTSDDKSILRRKQQRERNPGNSVFQPAPEVSENIFNLPPLPKQIKGALYQLIIQAAGVYRHPIMLKQEDLHKIQKEVSEWGATLDLCYRPNPVAVGLFQCHSAGMDCMEIDKKLEEHPECNLLLMPESTRERTSQIVQELLGQDIPCHSVKGICPNRIRAGFFVTLLSLVQDVNYCIRAVPYDQLTNEESVRQVNRKGIYLSQQLGIRSATRRSPHAQDHVCIMNLNYTQLEKFTPEFSKDPANTSFMKLTTDLLPPPDVDYSSHTYKLTGRYARLFDYDIFLASLPTSWQPFIRYFVDTPIFDSYLESRILDNLSIDELFLIPHKSPVSTTFGASESTTDSVITTSVDSRCHSQTYPLIISSLTDSQISSPSVSSVSRVSVSEALRTSRSTPYMIPVSRPNIIDVMIHQAIRYRAYMLQSRTDQSFTFEAYKHTSKWDTWPLRRFVVQLHMGTVPSVLIFWSRPEQLPVGPSDATITRKGVKKLEVTGICRVFKPILEKHREAPKNFIICIAAPNSHLVISFQTADDMQRLLSLLLTLKALNPFHRLSHLHDCVRPIFRGRIDRLRLIRRITKELGMKSQESRSSTESVMMSLYLSAFRRN</sequence>
<dbReference type="OrthoDB" id="10266080at2759"/>
<reference evidence="3 4" key="1">
    <citation type="submission" date="2019-05" db="EMBL/GenBank/DDBJ databases">
        <title>The compact genome of Giardia muris reveals important steps in the evolution of intestinal protozoan parasites.</title>
        <authorList>
            <person name="Xu F."/>
            <person name="Jimenez-Gonzalez A."/>
            <person name="Einarsson E."/>
            <person name="Astvaldsson A."/>
            <person name="Peirasmaki D."/>
            <person name="Eckmann L."/>
            <person name="Andersson J.O."/>
            <person name="Svard S.G."/>
            <person name="Jerlstrom-Hultqvist J."/>
        </authorList>
    </citation>
    <scope>NUCLEOTIDE SEQUENCE [LARGE SCALE GENOMIC DNA]</scope>
    <source>
        <strain evidence="3 4">Roberts-Thomson</strain>
    </source>
</reference>
<dbReference type="PANTHER" id="PTHR15288">
    <property type="entry name" value="DENN DOMAIN-CONTAINING PROTEIN 2"/>
    <property type="match status" value="1"/>
</dbReference>
<dbReference type="AlphaFoldDB" id="A0A4Z1SUR9"/>
<evidence type="ECO:0000313" key="4">
    <source>
        <dbReference type="Proteomes" id="UP000315496"/>
    </source>
</evidence>
<dbReference type="InterPro" id="IPR001194">
    <property type="entry name" value="cDENN_dom"/>
</dbReference>
<dbReference type="Proteomes" id="UP000315496">
    <property type="component" value="Chromosome 1"/>
</dbReference>
<accession>A0A4Z1SUR9</accession>
<dbReference type="SMART" id="SM00799">
    <property type="entry name" value="DENN"/>
    <property type="match status" value="1"/>
</dbReference>
<protein>
    <submittedName>
        <fullName evidence="3">DENN (AEX-3) domain-containing protein</fullName>
    </submittedName>
</protein>
<dbReference type="PANTHER" id="PTHR15288:SF0">
    <property type="entry name" value="UDENN DOMAIN-CONTAINING PROTEIN"/>
    <property type="match status" value="1"/>
</dbReference>
<comment type="caution">
    <text evidence="3">The sequence shown here is derived from an EMBL/GenBank/DDBJ whole genome shotgun (WGS) entry which is preliminary data.</text>
</comment>
<feature type="region of interest" description="Disordered" evidence="1">
    <location>
        <begin position="484"/>
        <end position="504"/>
    </location>
</feature>
<dbReference type="Pfam" id="PF02141">
    <property type="entry name" value="DENN"/>
    <property type="match status" value="1"/>
</dbReference>
<evidence type="ECO:0000259" key="2">
    <source>
        <dbReference type="SMART" id="SM00799"/>
    </source>
</evidence>
<feature type="region of interest" description="Disordered" evidence="1">
    <location>
        <begin position="196"/>
        <end position="221"/>
    </location>
</feature>
<dbReference type="VEuPathDB" id="GiardiaDB:GMRT_11642"/>
<evidence type="ECO:0000256" key="1">
    <source>
        <dbReference type="SAM" id="MobiDB-lite"/>
    </source>
</evidence>
<feature type="compositionally biased region" description="Low complexity" evidence="1">
    <location>
        <begin position="197"/>
        <end position="218"/>
    </location>
</feature>
<dbReference type="InterPro" id="IPR043153">
    <property type="entry name" value="DENN_C"/>
</dbReference>
<keyword evidence="4" id="KW-1185">Reference proteome</keyword>
<dbReference type="InterPro" id="IPR051942">
    <property type="entry name" value="DENN_domain_containing_2"/>
</dbReference>
<name>A0A4Z1SUR9_GIAMU</name>
<organism evidence="3 4">
    <name type="scientific">Giardia muris</name>
    <dbReference type="NCBI Taxonomy" id="5742"/>
    <lineage>
        <taxon>Eukaryota</taxon>
        <taxon>Metamonada</taxon>
        <taxon>Diplomonadida</taxon>
        <taxon>Hexamitidae</taxon>
        <taxon>Giardiinae</taxon>
        <taxon>Giardia</taxon>
    </lineage>
</organism>
<evidence type="ECO:0000313" key="3">
    <source>
        <dbReference type="EMBL" id="TNJ29564.1"/>
    </source>
</evidence>
<dbReference type="EMBL" id="VDLU01000001">
    <property type="protein sequence ID" value="TNJ29564.1"/>
    <property type="molecule type" value="Genomic_DNA"/>
</dbReference>
<feature type="domain" description="cDENN" evidence="2">
    <location>
        <begin position="156"/>
        <end position="334"/>
    </location>
</feature>
<proteinExistence type="predicted"/>
<gene>
    <name evidence="3" type="ORF">GMRT_11642</name>
</gene>
<dbReference type="Gene3D" id="3.40.50.11500">
    <property type="match status" value="1"/>
</dbReference>